<dbReference type="RefSeq" id="WP_092571848.1">
    <property type="nucleotide sequence ID" value="NZ_BMXH01000011.1"/>
</dbReference>
<keyword evidence="2" id="KW-1003">Cell membrane</keyword>
<dbReference type="InterPro" id="IPR050189">
    <property type="entry name" value="MFS_Efflux_Transporters"/>
</dbReference>
<dbReference type="EMBL" id="FNNI01000010">
    <property type="protein sequence ID" value="SDY05338.1"/>
    <property type="molecule type" value="Genomic_DNA"/>
</dbReference>
<protein>
    <submittedName>
        <fullName evidence="8">Predicted arabinose efflux permease, MFS family</fullName>
    </submittedName>
</protein>
<dbReference type="GO" id="GO:0022857">
    <property type="term" value="F:transmembrane transporter activity"/>
    <property type="evidence" value="ECO:0007669"/>
    <property type="project" value="InterPro"/>
</dbReference>
<dbReference type="PANTHER" id="PTHR43124:SF10">
    <property type="entry name" value="PURINE EFFLUX PUMP PBUE"/>
    <property type="match status" value="1"/>
</dbReference>
<keyword evidence="5 6" id="KW-0472">Membrane</keyword>
<dbReference type="InterPro" id="IPR011701">
    <property type="entry name" value="MFS"/>
</dbReference>
<feature type="transmembrane region" description="Helical" evidence="6">
    <location>
        <begin position="297"/>
        <end position="319"/>
    </location>
</feature>
<evidence type="ECO:0000256" key="5">
    <source>
        <dbReference type="ARBA" id="ARBA00023136"/>
    </source>
</evidence>
<gene>
    <name evidence="8" type="ORF">SAMN05443545_11020</name>
</gene>
<feature type="transmembrane region" description="Helical" evidence="6">
    <location>
        <begin position="163"/>
        <end position="183"/>
    </location>
</feature>
<evidence type="ECO:0000256" key="2">
    <source>
        <dbReference type="ARBA" id="ARBA00022475"/>
    </source>
</evidence>
<feature type="transmembrane region" description="Helical" evidence="6">
    <location>
        <begin position="100"/>
        <end position="122"/>
    </location>
</feature>
<dbReference type="AlphaFoldDB" id="A0A1H3GRS2"/>
<evidence type="ECO:0000313" key="8">
    <source>
        <dbReference type="EMBL" id="SDY05338.1"/>
    </source>
</evidence>
<keyword evidence="9" id="KW-1185">Reference proteome</keyword>
<evidence type="ECO:0000256" key="1">
    <source>
        <dbReference type="ARBA" id="ARBA00004651"/>
    </source>
</evidence>
<dbReference type="InterPro" id="IPR020846">
    <property type="entry name" value="MFS_dom"/>
</dbReference>
<evidence type="ECO:0000256" key="6">
    <source>
        <dbReference type="SAM" id="Phobius"/>
    </source>
</evidence>
<dbReference type="GO" id="GO:0005886">
    <property type="term" value="C:plasma membrane"/>
    <property type="evidence" value="ECO:0007669"/>
    <property type="project" value="UniProtKB-SubCell"/>
</dbReference>
<evidence type="ECO:0000256" key="4">
    <source>
        <dbReference type="ARBA" id="ARBA00022989"/>
    </source>
</evidence>
<dbReference type="PROSITE" id="PS50850">
    <property type="entry name" value="MFS"/>
    <property type="match status" value="1"/>
</dbReference>
<dbReference type="InterPro" id="IPR036259">
    <property type="entry name" value="MFS_trans_sf"/>
</dbReference>
<reference evidence="8 9" key="1">
    <citation type="submission" date="2016-10" db="EMBL/GenBank/DDBJ databases">
        <authorList>
            <person name="de Groot N.N."/>
        </authorList>
    </citation>
    <scope>NUCLEOTIDE SEQUENCE [LARGE SCALE GENOMIC DNA]</scope>
    <source>
        <strain evidence="8 9">DSM 19219</strain>
    </source>
</reference>
<feature type="transmembrane region" description="Helical" evidence="6">
    <location>
        <begin position="247"/>
        <end position="266"/>
    </location>
</feature>
<feature type="transmembrane region" description="Helical" evidence="6">
    <location>
        <begin position="204"/>
        <end position="227"/>
    </location>
</feature>
<feature type="transmembrane region" description="Helical" evidence="6">
    <location>
        <begin position="134"/>
        <end position="157"/>
    </location>
</feature>
<comment type="subcellular location">
    <subcellularLocation>
        <location evidence="1">Cell membrane</location>
        <topology evidence="1">Multi-pass membrane protein</topology>
    </subcellularLocation>
</comment>
<evidence type="ECO:0000256" key="3">
    <source>
        <dbReference type="ARBA" id="ARBA00022692"/>
    </source>
</evidence>
<keyword evidence="3 6" id="KW-0812">Transmembrane</keyword>
<feature type="transmembrane region" description="Helical" evidence="6">
    <location>
        <begin position="12"/>
        <end position="32"/>
    </location>
</feature>
<evidence type="ECO:0000313" key="9">
    <source>
        <dbReference type="Proteomes" id="UP000198500"/>
    </source>
</evidence>
<dbReference type="SUPFAM" id="SSF103473">
    <property type="entry name" value="MFS general substrate transporter"/>
    <property type="match status" value="1"/>
</dbReference>
<feature type="transmembrane region" description="Helical" evidence="6">
    <location>
        <begin position="273"/>
        <end position="291"/>
    </location>
</feature>
<feature type="transmembrane region" description="Helical" evidence="6">
    <location>
        <begin position="44"/>
        <end position="64"/>
    </location>
</feature>
<accession>A0A1H3GRS2</accession>
<dbReference type="PANTHER" id="PTHR43124">
    <property type="entry name" value="PURINE EFFLUX PUMP PBUE"/>
    <property type="match status" value="1"/>
</dbReference>
<feature type="transmembrane region" description="Helical" evidence="6">
    <location>
        <begin position="331"/>
        <end position="355"/>
    </location>
</feature>
<sequence length="407" mass="41417">MKTLSPLGMATLGSGVIAITYGLARFVFGLFLPAMRDELTISPTMAGVIGALPFLSFVFAILAAPWVTRYLGIRRAGVAAAGLAGVGLMTIAQAPSSLALATGVLICGISTGLSSPVMAQAVHRVVPPGLRGRVNAIINAGTSLGIALAMPAVLIWAEAWRSAYVGFAALAALGVVGALCYLPRDEQRASPSRPSTAAVPVSRTQWLAIGRLSGMAGVMGCVSAAYWVFAPDAVITAGGLASSQTAWMWLAVGLGGLAGGGAGDLIARLGPALSHAAGLTVMSTAIALLTVDPADFALVLTSAALFGAGYMILTGFYLVRSTQIMTQAPAFAPVLPLLATSVGQVAGSPLAGWLVGAEGHTIAFVLFAILGIAVAWLGSWWLNERGAPAVDEARPLEAVDRDDPADR</sequence>
<dbReference type="Pfam" id="PF07690">
    <property type="entry name" value="MFS_1"/>
    <property type="match status" value="1"/>
</dbReference>
<organism evidence="8 9">
    <name type="scientific">Aidingimonas halophila</name>
    <dbReference type="NCBI Taxonomy" id="574349"/>
    <lineage>
        <taxon>Bacteria</taxon>
        <taxon>Pseudomonadati</taxon>
        <taxon>Pseudomonadota</taxon>
        <taxon>Gammaproteobacteria</taxon>
        <taxon>Oceanospirillales</taxon>
        <taxon>Halomonadaceae</taxon>
        <taxon>Aidingimonas</taxon>
    </lineage>
</organism>
<feature type="transmembrane region" description="Helical" evidence="6">
    <location>
        <begin position="76"/>
        <end position="94"/>
    </location>
</feature>
<dbReference type="Proteomes" id="UP000198500">
    <property type="component" value="Unassembled WGS sequence"/>
</dbReference>
<dbReference type="OrthoDB" id="2957247at2"/>
<proteinExistence type="predicted"/>
<dbReference type="STRING" id="574349.SAMN05443545_11020"/>
<dbReference type="Gene3D" id="1.20.1250.20">
    <property type="entry name" value="MFS general substrate transporter like domains"/>
    <property type="match status" value="1"/>
</dbReference>
<evidence type="ECO:0000259" key="7">
    <source>
        <dbReference type="PROSITE" id="PS50850"/>
    </source>
</evidence>
<keyword evidence="4 6" id="KW-1133">Transmembrane helix</keyword>
<feature type="domain" description="Major facilitator superfamily (MFS) profile" evidence="7">
    <location>
        <begin position="6"/>
        <end position="386"/>
    </location>
</feature>
<feature type="transmembrane region" description="Helical" evidence="6">
    <location>
        <begin position="361"/>
        <end position="382"/>
    </location>
</feature>
<name>A0A1H3GRS2_9GAMM</name>